<dbReference type="SUPFAM" id="SSF51735">
    <property type="entry name" value="NAD(P)-binding Rossmann-fold domains"/>
    <property type="match status" value="1"/>
</dbReference>
<dbReference type="RefSeq" id="WP_018517520.1">
    <property type="nucleotide sequence ID" value="NZ_CP025505.1"/>
</dbReference>
<dbReference type="FunFam" id="1.10.3730.10:FF:000001">
    <property type="entry name" value="Pyrroline-5-carboxylate reductase"/>
    <property type="match status" value="1"/>
</dbReference>
<comment type="catalytic activity">
    <reaction evidence="4">
        <text>L-proline + NADP(+) = (S)-1-pyrroline-5-carboxylate + NADPH + 2 H(+)</text>
        <dbReference type="Rhea" id="RHEA:14109"/>
        <dbReference type="ChEBI" id="CHEBI:15378"/>
        <dbReference type="ChEBI" id="CHEBI:17388"/>
        <dbReference type="ChEBI" id="CHEBI:57783"/>
        <dbReference type="ChEBI" id="CHEBI:58349"/>
        <dbReference type="ChEBI" id="CHEBI:60039"/>
        <dbReference type="EC" id="1.5.1.2"/>
    </reaction>
</comment>
<evidence type="ECO:0000256" key="5">
    <source>
        <dbReference type="NCBIfam" id="TIGR00112"/>
    </source>
</evidence>
<evidence type="ECO:0000256" key="6">
    <source>
        <dbReference type="PIRSR" id="PIRSR000193-1"/>
    </source>
</evidence>
<dbReference type="GO" id="GO:0005737">
    <property type="term" value="C:cytoplasm"/>
    <property type="evidence" value="ECO:0007669"/>
    <property type="project" value="UniProtKB-SubCell"/>
</dbReference>
<dbReference type="InterPro" id="IPR036291">
    <property type="entry name" value="NAD(P)-bd_dom_sf"/>
</dbReference>
<dbReference type="Pfam" id="PF14748">
    <property type="entry name" value="P5CR_dimer"/>
    <property type="match status" value="1"/>
</dbReference>
<sequence length="288" mass="30096">MNRTSIKLDEPLILVGCGNMGYALLRGWIDTSTVDPAAVHVVEPVRVLRERAVALGVNTHETCETLPAKAGIIVFALKPQALQNELPPYQRFSDGTVFVSIAAGVPAGKLKLLLESPRIVRAMPNTPTAIGKGSTIIFTDSAVEDGELENVLSLFKAGGAVHQVTREDLIDAATAISGSGPAYIFYLIECLGDAARELGLPAEVASKLAKETVHGAAALAFASNDHPAELRRQVTSPNGTTAAAMSVLATESALSALILRTTKAAFQRSLELGGAEELGLTSSGQGTK</sequence>
<dbReference type="EC" id="1.5.1.2" evidence="4 5"/>
<evidence type="ECO:0000256" key="1">
    <source>
        <dbReference type="ARBA" id="ARBA00005525"/>
    </source>
</evidence>
<dbReference type="SUPFAM" id="SSF48179">
    <property type="entry name" value="6-phosphogluconate dehydrogenase C-terminal domain-like"/>
    <property type="match status" value="1"/>
</dbReference>
<proteinExistence type="inferred from homology"/>
<keyword evidence="2 4" id="KW-0521">NADP</keyword>
<feature type="binding site" evidence="6">
    <location>
        <begin position="76"/>
        <end position="79"/>
    </location>
    <ligand>
        <name>NADP(+)</name>
        <dbReference type="ChEBI" id="CHEBI:58349"/>
    </ligand>
</feature>
<dbReference type="InterPro" id="IPR029036">
    <property type="entry name" value="P5CR_dimer"/>
</dbReference>
<comment type="catalytic activity">
    <reaction evidence="4">
        <text>L-proline + NAD(+) = (S)-1-pyrroline-5-carboxylate + NADH + 2 H(+)</text>
        <dbReference type="Rhea" id="RHEA:14105"/>
        <dbReference type="ChEBI" id="CHEBI:15378"/>
        <dbReference type="ChEBI" id="CHEBI:17388"/>
        <dbReference type="ChEBI" id="CHEBI:57540"/>
        <dbReference type="ChEBI" id="CHEBI:57945"/>
        <dbReference type="ChEBI" id="CHEBI:60039"/>
        <dbReference type="EC" id="1.5.1.2"/>
    </reaction>
</comment>
<evidence type="ECO:0000256" key="4">
    <source>
        <dbReference type="HAMAP-Rule" id="MF_01925"/>
    </source>
</evidence>
<evidence type="ECO:0000256" key="3">
    <source>
        <dbReference type="ARBA" id="ARBA00023002"/>
    </source>
</evidence>
<dbReference type="GO" id="GO:0004735">
    <property type="term" value="F:pyrroline-5-carboxylate reductase activity"/>
    <property type="evidence" value="ECO:0007669"/>
    <property type="project" value="UniProtKB-UniRule"/>
</dbReference>
<dbReference type="EMBL" id="SJLU01000017">
    <property type="protein sequence ID" value="TBX88049.1"/>
    <property type="molecule type" value="Genomic_DNA"/>
</dbReference>
<keyword evidence="4" id="KW-0641">Proline biosynthesis</keyword>
<dbReference type="InterPro" id="IPR028939">
    <property type="entry name" value="P5C_Rdtase_cat_N"/>
</dbReference>
<reference evidence="9 10" key="1">
    <citation type="submission" date="2019-02" db="EMBL/GenBank/DDBJ databases">
        <title>The competitiveness to form nodules shapes the capacities of Rhizobium leguminosarum sv viciae communities to promote symbiosis with specific hosts.</title>
        <authorList>
            <person name="Boivin S."/>
            <person name="Lepetit M."/>
        </authorList>
    </citation>
    <scope>NUCLEOTIDE SEQUENCE [LARGE SCALE GENOMIC DNA]</scope>
    <source>
        <strain evidence="9 10">SPF4F3</strain>
    </source>
</reference>
<comment type="function">
    <text evidence="4">Catalyzes the reduction of 1-pyrroline-5-carboxylate (PCA) to L-proline.</text>
</comment>
<dbReference type="UniPathway" id="UPA00098">
    <property type="reaction ID" value="UER00361"/>
</dbReference>
<comment type="caution">
    <text evidence="9">The sequence shown here is derived from an EMBL/GenBank/DDBJ whole genome shotgun (WGS) entry which is preliminary data.</text>
</comment>
<comment type="similarity">
    <text evidence="1 4">Belongs to the pyrroline-5-carboxylate reductase family.</text>
</comment>
<evidence type="ECO:0000259" key="8">
    <source>
        <dbReference type="Pfam" id="PF14748"/>
    </source>
</evidence>
<feature type="domain" description="Pyrroline-5-carboxylate reductase dimerisation" evidence="8">
    <location>
        <begin position="167"/>
        <end position="272"/>
    </location>
</feature>
<evidence type="ECO:0000313" key="9">
    <source>
        <dbReference type="EMBL" id="TBX88049.1"/>
    </source>
</evidence>
<dbReference type="InterPro" id="IPR008927">
    <property type="entry name" value="6-PGluconate_DH-like_C_sf"/>
</dbReference>
<dbReference type="PIRSF" id="PIRSF000193">
    <property type="entry name" value="Pyrrol-5-carb_rd"/>
    <property type="match status" value="1"/>
</dbReference>
<name>A0A8G2IUY7_RHILV</name>
<dbReference type="InterPro" id="IPR000304">
    <property type="entry name" value="Pyrroline-COOH_reductase"/>
</dbReference>
<accession>A0A8G2IUY7</accession>
<dbReference type="PANTHER" id="PTHR11645">
    <property type="entry name" value="PYRROLINE-5-CARBOXYLATE REDUCTASE"/>
    <property type="match status" value="1"/>
</dbReference>
<gene>
    <name evidence="4" type="primary">proC</name>
    <name evidence="9" type="ORF">E0H31_27935</name>
</gene>
<dbReference type="Pfam" id="PF03807">
    <property type="entry name" value="F420_oxidored"/>
    <property type="match status" value="1"/>
</dbReference>
<dbReference type="PANTHER" id="PTHR11645:SF0">
    <property type="entry name" value="PYRROLINE-5-CARBOXYLATE REDUCTASE 3"/>
    <property type="match status" value="1"/>
</dbReference>
<evidence type="ECO:0000256" key="2">
    <source>
        <dbReference type="ARBA" id="ARBA00022857"/>
    </source>
</evidence>
<dbReference type="Gene3D" id="3.40.50.720">
    <property type="entry name" value="NAD(P)-binding Rossmann-like Domain"/>
    <property type="match status" value="1"/>
</dbReference>
<keyword evidence="3 4" id="KW-0560">Oxidoreductase</keyword>
<evidence type="ECO:0000313" key="10">
    <source>
        <dbReference type="Proteomes" id="UP000291866"/>
    </source>
</evidence>
<feature type="domain" description="Pyrroline-5-carboxylate reductase catalytic N-terminal" evidence="7">
    <location>
        <begin position="14"/>
        <end position="104"/>
    </location>
</feature>
<comment type="subcellular location">
    <subcellularLocation>
        <location evidence="4">Cytoplasm</location>
    </subcellularLocation>
</comment>
<comment type="pathway">
    <text evidence="4">Amino-acid biosynthesis; L-proline biosynthesis; L-proline from L-glutamate 5-semialdehyde: step 1/1.</text>
</comment>
<dbReference type="Gene3D" id="1.10.3730.10">
    <property type="entry name" value="ProC C-terminal domain-like"/>
    <property type="match status" value="1"/>
</dbReference>
<protein>
    <recommendedName>
        <fullName evidence="4 5">Pyrroline-5-carboxylate reductase</fullName>
        <shortName evidence="4">P5C reductase</shortName>
        <shortName evidence="4">P5CR</shortName>
        <ecNumber evidence="4 5">1.5.1.2</ecNumber>
    </recommendedName>
    <alternativeName>
        <fullName evidence="4">PCA reductase</fullName>
    </alternativeName>
</protein>
<dbReference type="Proteomes" id="UP000291866">
    <property type="component" value="Unassembled WGS sequence"/>
</dbReference>
<organism evidence="9 10">
    <name type="scientific">Rhizobium leguminosarum bv. viciae</name>
    <dbReference type="NCBI Taxonomy" id="387"/>
    <lineage>
        <taxon>Bacteria</taxon>
        <taxon>Pseudomonadati</taxon>
        <taxon>Pseudomonadota</taxon>
        <taxon>Alphaproteobacteria</taxon>
        <taxon>Hyphomicrobiales</taxon>
        <taxon>Rhizobiaceae</taxon>
        <taxon>Rhizobium/Agrobacterium group</taxon>
        <taxon>Rhizobium</taxon>
    </lineage>
</organism>
<keyword evidence="4" id="KW-0963">Cytoplasm</keyword>
<evidence type="ECO:0000259" key="7">
    <source>
        <dbReference type="Pfam" id="PF03807"/>
    </source>
</evidence>
<dbReference type="HAMAP" id="MF_01925">
    <property type="entry name" value="P5C_reductase"/>
    <property type="match status" value="1"/>
</dbReference>
<dbReference type="GeneID" id="84674622"/>
<dbReference type="GO" id="GO:0055129">
    <property type="term" value="P:L-proline biosynthetic process"/>
    <property type="evidence" value="ECO:0007669"/>
    <property type="project" value="UniProtKB-UniRule"/>
</dbReference>
<keyword evidence="4" id="KW-0028">Amino-acid biosynthesis</keyword>
<dbReference type="NCBIfam" id="TIGR00112">
    <property type="entry name" value="proC"/>
    <property type="match status" value="1"/>
</dbReference>
<dbReference type="AlphaFoldDB" id="A0A8G2IUY7"/>